<gene>
    <name evidence="2" type="ordered locus">MTR_1g049210</name>
    <name evidence="3" type="ORF">MtrunA17_Chr1g0170811</name>
</gene>
<reference evidence="3" key="4">
    <citation type="journal article" date="2018" name="Nat. Plants">
        <title>Whole-genome landscape of Medicago truncatula symbiotic genes.</title>
        <authorList>
            <person name="Pecrix Y."/>
            <person name="Gamas P."/>
            <person name="Carrere S."/>
        </authorList>
    </citation>
    <scope>NUCLEOTIDE SEQUENCE</scope>
    <source>
        <tissue evidence="3">Leaves</tissue>
    </source>
</reference>
<protein>
    <submittedName>
        <fullName evidence="2">DUF688 family protein</fullName>
    </submittedName>
</protein>
<dbReference type="Gramene" id="rna2550">
    <property type="protein sequence ID" value="RHN78884.1"/>
    <property type="gene ID" value="gene2550"/>
</dbReference>
<dbReference type="PANTHER" id="PTHR33257">
    <property type="entry name" value="OS05G0165500 PROTEIN"/>
    <property type="match status" value="1"/>
</dbReference>
<dbReference type="Proteomes" id="UP000265566">
    <property type="component" value="Chromosome 1"/>
</dbReference>
<evidence type="ECO:0000313" key="2">
    <source>
        <dbReference type="EMBL" id="KEH41359.1"/>
    </source>
</evidence>
<reference evidence="4" key="3">
    <citation type="submission" date="2015-04" db="UniProtKB">
        <authorList>
            <consortium name="EnsemblPlants"/>
        </authorList>
    </citation>
    <scope>IDENTIFICATION</scope>
    <source>
        <strain evidence="4">cv. Jemalong A17</strain>
    </source>
</reference>
<evidence type="ECO:0000313" key="3">
    <source>
        <dbReference type="EMBL" id="RHN78884.1"/>
    </source>
</evidence>
<feature type="region of interest" description="Disordered" evidence="1">
    <location>
        <begin position="43"/>
        <end position="85"/>
    </location>
</feature>
<dbReference type="EMBL" id="CM001217">
    <property type="protein sequence ID" value="KEH41359.1"/>
    <property type="molecule type" value="Genomic_DNA"/>
</dbReference>
<proteinExistence type="predicted"/>
<accession>A0A072VH90</accession>
<sequence>MENQNYSAPESYLNKFMIPRPSIGQSSRCDYFSDEHSVIPFKWEEEPGIPKEESSSTSLKIDPPIDIPPPPKLNLTHVPKHPSTQPKSCFFVKPWFGNFKAKKGNNDDSDNDEDVEESFDDFNYIFSGEDFPSSQCVSKSSSGSSTTSSKGSVSKSSRVVHFAKGVYKRLF</sequence>
<dbReference type="PANTHER" id="PTHR33257:SF6">
    <property type="entry name" value="OXYSTEROL-BINDING 4B-LIKE PROTEIN"/>
    <property type="match status" value="1"/>
</dbReference>
<dbReference type="Proteomes" id="UP000002051">
    <property type="component" value="Unassembled WGS sequence"/>
</dbReference>
<feature type="compositionally biased region" description="Low complexity" evidence="1">
    <location>
        <begin position="137"/>
        <end position="156"/>
    </location>
</feature>
<feature type="compositionally biased region" description="Basic and acidic residues" evidence="1">
    <location>
        <begin position="43"/>
        <end position="54"/>
    </location>
</feature>
<dbReference type="InterPro" id="IPR007789">
    <property type="entry name" value="DUF688"/>
</dbReference>
<evidence type="ECO:0000313" key="4">
    <source>
        <dbReference type="EnsemblPlants" id="KEH41359"/>
    </source>
</evidence>
<keyword evidence="5" id="KW-1185">Reference proteome</keyword>
<name>A0A072VH90_MEDTR</name>
<evidence type="ECO:0000313" key="5">
    <source>
        <dbReference type="Proteomes" id="UP000002051"/>
    </source>
</evidence>
<reference evidence="2 5" key="1">
    <citation type="journal article" date="2011" name="Nature">
        <title>The Medicago genome provides insight into the evolution of rhizobial symbioses.</title>
        <authorList>
            <person name="Young N.D."/>
            <person name="Debelle F."/>
            <person name="Oldroyd G.E."/>
            <person name="Geurts R."/>
            <person name="Cannon S.B."/>
            <person name="Udvardi M.K."/>
            <person name="Benedito V.A."/>
            <person name="Mayer K.F."/>
            <person name="Gouzy J."/>
            <person name="Schoof H."/>
            <person name="Van de Peer Y."/>
            <person name="Proost S."/>
            <person name="Cook D.R."/>
            <person name="Meyers B.C."/>
            <person name="Spannagl M."/>
            <person name="Cheung F."/>
            <person name="De Mita S."/>
            <person name="Krishnakumar V."/>
            <person name="Gundlach H."/>
            <person name="Zhou S."/>
            <person name="Mudge J."/>
            <person name="Bharti A.K."/>
            <person name="Murray J.D."/>
            <person name="Naoumkina M.A."/>
            <person name="Rosen B."/>
            <person name="Silverstein K.A."/>
            <person name="Tang H."/>
            <person name="Rombauts S."/>
            <person name="Zhao P.X."/>
            <person name="Zhou P."/>
            <person name="Barbe V."/>
            <person name="Bardou P."/>
            <person name="Bechner M."/>
            <person name="Bellec A."/>
            <person name="Berger A."/>
            <person name="Berges H."/>
            <person name="Bidwell S."/>
            <person name="Bisseling T."/>
            <person name="Choisne N."/>
            <person name="Couloux A."/>
            <person name="Denny R."/>
            <person name="Deshpande S."/>
            <person name="Dai X."/>
            <person name="Doyle J.J."/>
            <person name="Dudez A.M."/>
            <person name="Farmer A.D."/>
            <person name="Fouteau S."/>
            <person name="Franken C."/>
            <person name="Gibelin C."/>
            <person name="Gish J."/>
            <person name="Goldstein S."/>
            <person name="Gonzalez A.J."/>
            <person name="Green P.J."/>
            <person name="Hallab A."/>
            <person name="Hartog M."/>
            <person name="Hua A."/>
            <person name="Humphray S.J."/>
            <person name="Jeong D.H."/>
            <person name="Jing Y."/>
            <person name="Jocker A."/>
            <person name="Kenton S.M."/>
            <person name="Kim D.J."/>
            <person name="Klee K."/>
            <person name="Lai H."/>
            <person name="Lang C."/>
            <person name="Lin S."/>
            <person name="Macmil S.L."/>
            <person name="Magdelenat G."/>
            <person name="Matthews L."/>
            <person name="McCorrison J."/>
            <person name="Monaghan E.L."/>
            <person name="Mun J.H."/>
            <person name="Najar F.Z."/>
            <person name="Nicholson C."/>
            <person name="Noirot C."/>
            <person name="O'Bleness M."/>
            <person name="Paule C.R."/>
            <person name="Poulain J."/>
            <person name="Prion F."/>
            <person name="Qin B."/>
            <person name="Qu C."/>
            <person name="Retzel E.F."/>
            <person name="Riddle C."/>
            <person name="Sallet E."/>
            <person name="Samain S."/>
            <person name="Samson N."/>
            <person name="Sanders I."/>
            <person name="Saurat O."/>
            <person name="Scarpelli C."/>
            <person name="Schiex T."/>
            <person name="Segurens B."/>
            <person name="Severin A.J."/>
            <person name="Sherrier D.J."/>
            <person name="Shi R."/>
            <person name="Sims S."/>
            <person name="Singer S.R."/>
            <person name="Sinharoy S."/>
            <person name="Sterck L."/>
            <person name="Viollet A."/>
            <person name="Wang B.B."/>
            <person name="Wang K."/>
            <person name="Wang M."/>
            <person name="Wang X."/>
            <person name="Warfsmann J."/>
            <person name="Weissenbach J."/>
            <person name="White D.D."/>
            <person name="White J.D."/>
            <person name="Wiley G.B."/>
            <person name="Wincker P."/>
            <person name="Xing Y."/>
            <person name="Yang L."/>
            <person name="Yao Z."/>
            <person name="Ying F."/>
            <person name="Zhai J."/>
            <person name="Zhou L."/>
            <person name="Zuber A."/>
            <person name="Denarie J."/>
            <person name="Dixon R.A."/>
            <person name="May G.D."/>
            <person name="Schwartz D.C."/>
            <person name="Rogers J."/>
            <person name="Quetier F."/>
            <person name="Town C.D."/>
            <person name="Roe B.A."/>
        </authorList>
    </citation>
    <scope>NUCLEOTIDE SEQUENCE [LARGE SCALE GENOMIC DNA]</scope>
    <source>
        <strain evidence="2">A17</strain>
        <strain evidence="4 5">cv. Jemalong A17</strain>
    </source>
</reference>
<dbReference type="HOGENOM" id="CLU_1565196_0_0_1"/>
<dbReference type="Pfam" id="PF05097">
    <property type="entry name" value="DUF688"/>
    <property type="match status" value="1"/>
</dbReference>
<feature type="region of interest" description="Disordered" evidence="1">
    <location>
        <begin position="132"/>
        <end position="156"/>
    </location>
</feature>
<dbReference type="EMBL" id="PSQE01000001">
    <property type="protein sequence ID" value="RHN78884.1"/>
    <property type="molecule type" value="Genomic_DNA"/>
</dbReference>
<evidence type="ECO:0000256" key="1">
    <source>
        <dbReference type="SAM" id="MobiDB-lite"/>
    </source>
</evidence>
<dbReference type="EnsemblPlants" id="KEH41359">
    <property type="protein sequence ID" value="KEH41359"/>
    <property type="gene ID" value="MTR_1g049210"/>
</dbReference>
<reference evidence="2 5" key="2">
    <citation type="journal article" date="2014" name="BMC Genomics">
        <title>An improved genome release (version Mt4.0) for the model legume Medicago truncatula.</title>
        <authorList>
            <person name="Tang H."/>
            <person name="Krishnakumar V."/>
            <person name="Bidwell S."/>
            <person name="Rosen B."/>
            <person name="Chan A."/>
            <person name="Zhou S."/>
            <person name="Gentzbittel L."/>
            <person name="Childs K.L."/>
            <person name="Yandell M."/>
            <person name="Gundlach H."/>
            <person name="Mayer K.F."/>
            <person name="Schwartz D.C."/>
            <person name="Town C.D."/>
        </authorList>
    </citation>
    <scope>GENOME REANNOTATION</scope>
    <source>
        <strain evidence="2">A17</strain>
        <strain evidence="4 5">cv. Jemalong A17</strain>
    </source>
</reference>
<organism evidence="2 5">
    <name type="scientific">Medicago truncatula</name>
    <name type="common">Barrel medic</name>
    <name type="synonym">Medicago tribuloides</name>
    <dbReference type="NCBI Taxonomy" id="3880"/>
    <lineage>
        <taxon>Eukaryota</taxon>
        <taxon>Viridiplantae</taxon>
        <taxon>Streptophyta</taxon>
        <taxon>Embryophyta</taxon>
        <taxon>Tracheophyta</taxon>
        <taxon>Spermatophyta</taxon>
        <taxon>Magnoliopsida</taxon>
        <taxon>eudicotyledons</taxon>
        <taxon>Gunneridae</taxon>
        <taxon>Pentapetalae</taxon>
        <taxon>rosids</taxon>
        <taxon>fabids</taxon>
        <taxon>Fabales</taxon>
        <taxon>Fabaceae</taxon>
        <taxon>Papilionoideae</taxon>
        <taxon>50 kb inversion clade</taxon>
        <taxon>NPAAA clade</taxon>
        <taxon>Hologalegina</taxon>
        <taxon>IRL clade</taxon>
        <taxon>Trifolieae</taxon>
        <taxon>Medicago</taxon>
    </lineage>
</organism>
<dbReference type="AlphaFoldDB" id="A0A072VH90"/>